<evidence type="ECO:0000313" key="2">
    <source>
        <dbReference type="Proteomes" id="UP000610594"/>
    </source>
</evidence>
<dbReference type="EMBL" id="WHJF01000106">
    <property type="protein sequence ID" value="NHZ65965.1"/>
    <property type="molecule type" value="Genomic_DNA"/>
</dbReference>
<organism evidence="1 2">
    <name type="scientific">Massilia genomosp. 1</name>
    <dbReference type="NCBI Taxonomy" id="2609280"/>
    <lineage>
        <taxon>Bacteria</taxon>
        <taxon>Pseudomonadati</taxon>
        <taxon>Pseudomonadota</taxon>
        <taxon>Betaproteobacteria</taxon>
        <taxon>Burkholderiales</taxon>
        <taxon>Oxalobacteraceae</taxon>
        <taxon>Telluria group</taxon>
        <taxon>Massilia</taxon>
    </lineage>
</organism>
<sequence>MEGVSGARLTHALRRPLARAAWHVRRLGPFGWSVLACAGLTVGALLLAHQQALSAGALEARLAQRGAERGAGAPRRAASVDQAGARARLDSFDRLLLAHGEIPAMVQHMIELGAAEGLVMQRGSYRAQPDSAGQFLRYRMTLPVKGSGQAIQRFMKAALREQRSLALESVQFRRAAVGASEVEARIEWIVLSALPQADGVHAALPEEAP</sequence>
<gene>
    <name evidence="1" type="ORF">F1735_27320</name>
</gene>
<evidence type="ECO:0008006" key="3">
    <source>
        <dbReference type="Google" id="ProtNLM"/>
    </source>
</evidence>
<comment type="caution">
    <text evidence="1">The sequence shown here is derived from an EMBL/GenBank/DDBJ whole genome shotgun (WGS) entry which is preliminary data.</text>
</comment>
<evidence type="ECO:0000313" key="1">
    <source>
        <dbReference type="EMBL" id="NHZ65965.1"/>
    </source>
</evidence>
<dbReference type="RefSeq" id="WP_167239882.1">
    <property type="nucleotide sequence ID" value="NZ_WHJF01000106.1"/>
</dbReference>
<protein>
    <recommendedName>
        <fullName evidence="3">Transmembrane protein</fullName>
    </recommendedName>
</protein>
<dbReference type="Proteomes" id="UP000610594">
    <property type="component" value="Unassembled WGS sequence"/>
</dbReference>
<accession>A0ABX0MZ11</accession>
<keyword evidence="2" id="KW-1185">Reference proteome</keyword>
<name>A0ABX0MZ11_9BURK</name>
<reference evidence="1 2" key="1">
    <citation type="submission" date="2019-10" db="EMBL/GenBank/DDBJ databases">
        <title>Taxonomy of Antarctic Massilia spp.: description of Massilia rubra sp. nov., Massilia aquatica sp. nov., Massilia mucilaginosa sp. nov., Massilia frigida sp. nov. isolated from streams, lakes and regoliths.</title>
        <authorList>
            <person name="Holochova P."/>
            <person name="Sedlacek I."/>
            <person name="Kralova S."/>
            <person name="Maslanova I."/>
            <person name="Busse H.-J."/>
            <person name="Stankova E."/>
            <person name="Vrbovska V."/>
            <person name="Kovarovic V."/>
            <person name="Bartak M."/>
            <person name="Svec P."/>
            <person name="Pantucek R."/>
        </authorList>
    </citation>
    <scope>NUCLEOTIDE SEQUENCE [LARGE SCALE GENOMIC DNA]</scope>
    <source>
        <strain evidence="1 2">CCM 8694</strain>
    </source>
</reference>
<proteinExistence type="predicted"/>